<evidence type="ECO:0000259" key="5">
    <source>
        <dbReference type="SMART" id="SM00382"/>
    </source>
</evidence>
<dbReference type="GO" id="GO:0005524">
    <property type="term" value="F:ATP binding"/>
    <property type="evidence" value="ECO:0007669"/>
    <property type="project" value="UniProtKB-KW"/>
</dbReference>
<evidence type="ECO:0000313" key="7">
    <source>
        <dbReference type="EMBL" id="MQR01962.1"/>
    </source>
</evidence>
<name>A0A843YXN7_9BURK</name>
<dbReference type="InterPro" id="IPR003593">
    <property type="entry name" value="AAA+_ATPase"/>
</dbReference>
<feature type="transmembrane region" description="Helical" evidence="4">
    <location>
        <begin position="176"/>
        <end position="196"/>
    </location>
</feature>
<accession>A0A843YXN7</accession>
<dbReference type="InterPro" id="IPR045076">
    <property type="entry name" value="MutS"/>
</dbReference>
<dbReference type="GO" id="GO:0030983">
    <property type="term" value="F:mismatched DNA binding"/>
    <property type="evidence" value="ECO:0007669"/>
    <property type="project" value="InterPro"/>
</dbReference>
<dbReference type="AlphaFoldDB" id="A0A843YXN7"/>
<evidence type="ECO:0000256" key="1">
    <source>
        <dbReference type="ARBA" id="ARBA00022741"/>
    </source>
</evidence>
<protein>
    <recommendedName>
        <fullName evidence="9">DNA mismatch repair protein MutS</fullName>
    </recommendedName>
</protein>
<feature type="domain" description="AAA+ ATPase" evidence="5">
    <location>
        <begin position="347"/>
        <end position="491"/>
    </location>
</feature>
<evidence type="ECO:0000256" key="3">
    <source>
        <dbReference type="ARBA" id="ARBA00023125"/>
    </source>
</evidence>
<dbReference type="RefSeq" id="WP_153235533.1">
    <property type="nucleotide sequence ID" value="NZ_WINI01000007.1"/>
</dbReference>
<dbReference type="PANTHER" id="PTHR11361:SF152">
    <property type="entry name" value="DNA MISMATCH REPAIR PROTEIN"/>
    <property type="match status" value="1"/>
</dbReference>
<keyword evidence="3" id="KW-0238">DNA-binding</keyword>
<evidence type="ECO:0008006" key="9">
    <source>
        <dbReference type="Google" id="ProtNLM"/>
    </source>
</evidence>
<keyword evidence="8" id="KW-1185">Reference proteome</keyword>
<keyword evidence="2" id="KW-0067">ATP-binding</keyword>
<dbReference type="Gene3D" id="3.40.50.300">
    <property type="entry name" value="P-loop containing nucleotide triphosphate hydrolases"/>
    <property type="match status" value="1"/>
</dbReference>
<evidence type="ECO:0000313" key="8">
    <source>
        <dbReference type="Proteomes" id="UP000451565"/>
    </source>
</evidence>
<organism evidence="7 8">
    <name type="scientific">Glaciimonas soli</name>
    <dbReference type="NCBI Taxonomy" id="2590999"/>
    <lineage>
        <taxon>Bacteria</taxon>
        <taxon>Pseudomonadati</taxon>
        <taxon>Pseudomonadota</taxon>
        <taxon>Betaproteobacteria</taxon>
        <taxon>Burkholderiales</taxon>
        <taxon>Oxalobacteraceae</taxon>
        <taxon>Glaciimonas</taxon>
    </lineage>
</organism>
<gene>
    <name evidence="7" type="ORF">GEV47_14890</name>
</gene>
<dbReference type="GO" id="GO:0005829">
    <property type="term" value="C:cytosol"/>
    <property type="evidence" value="ECO:0007669"/>
    <property type="project" value="TreeGrafter"/>
</dbReference>
<dbReference type="Pfam" id="PF00488">
    <property type="entry name" value="MutS_V"/>
    <property type="match status" value="1"/>
</dbReference>
<dbReference type="PANTHER" id="PTHR11361">
    <property type="entry name" value="DNA MISMATCH REPAIR PROTEIN MUTS FAMILY MEMBER"/>
    <property type="match status" value="1"/>
</dbReference>
<dbReference type="SMART" id="SM00382">
    <property type="entry name" value="AAA"/>
    <property type="match status" value="1"/>
</dbReference>
<dbReference type="GO" id="GO:0140664">
    <property type="term" value="F:ATP-dependent DNA damage sensor activity"/>
    <property type="evidence" value="ECO:0007669"/>
    <property type="project" value="InterPro"/>
</dbReference>
<dbReference type="EMBL" id="WINI01000007">
    <property type="protein sequence ID" value="MQR01962.1"/>
    <property type="molecule type" value="Genomic_DNA"/>
</dbReference>
<dbReference type="SUPFAM" id="SSF52540">
    <property type="entry name" value="P-loop containing nucleoside triphosphate hydrolases"/>
    <property type="match status" value="1"/>
</dbReference>
<feature type="domain" description="DNA mismatch repair proteins mutS family" evidence="6">
    <location>
        <begin position="348"/>
        <end position="526"/>
    </location>
</feature>
<keyword evidence="4" id="KW-0812">Transmembrane</keyword>
<comment type="caution">
    <text evidence="7">The sequence shown here is derived from an EMBL/GenBank/DDBJ whole genome shotgun (WGS) entry which is preliminary data.</text>
</comment>
<dbReference type="GO" id="GO:0006298">
    <property type="term" value="P:mismatch repair"/>
    <property type="evidence" value="ECO:0007669"/>
    <property type="project" value="InterPro"/>
</dbReference>
<dbReference type="OrthoDB" id="9802448at2"/>
<dbReference type="SMART" id="SM00534">
    <property type="entry name" value="MUTSac"/>
    <property type="match status" value="1"/>
</dbReference>
<evidence type="ECO:0000259" key="6">
    <source>
        <dbReference type="SMART" id="SM00534"/>
    </source>
</evidence>
<reference evidence="7 8" key="1">
    <citation type="submission" date="2019-10" db="EMBL/GenBank/DDBJ databases">
        <title>Glaciimonas soli sp. nov., a psychrophilic bacterium isolated from the forest soil of a high elevation mountain in Taiwan.</title>
        <authorList>
            <person name="Wang L.-T."/>
            <person name="Shieh W.Y."/>
        </authorList>
    </citation>
    <scope>NUCLEOTIDE SEQUENCE [LARGE SCALE GENOMIC DNA]</scope>
    <source>
        <strain evidence="7 8">GS1</strain>
    </source>
</reference>
<proteinExistence type="predicted"/>
<dbReference type="InterPro" id="IPR000432">
    <property type="entry name" value="DNA_mismatch_repair_MutS_C"/>
</dbReference>
<sequence length="543" mass="60337">MNENKPVSGLTMPVSEIGRTSPFRFLMPAWKMLVALFSTKKSLTDIAYTNQEVAALFLAVSNNGEGCVDDQTWKDLDLEKYCASLTSGVSILGQQGIHLRLRKRSEDDNAIVALLDDAELRGNLKNAFDAMRGLEFDVSPLVFASPKVAIPWWVKFLLPFQILLLLAMLAPSLSLMMLIPLAGLILFTFVIQASWLTHIERHDEKLFALRTILHTGLTLAKLAPQRNYPILHSFLSQINDIQKIKRDLSRPIVETGSQITKLYADWFFLRNISHHFKATRIIRENQGLLRRWYLLIANLEADLAMANHISMQSHFCWATPHPGNSILLKDVINPLLVNASAVSFATDEMGVFLSGQNGAGKSTFLRTLGLNLLVGRAFGFCYADKATIAMRLVYTSIQIEDSMADGESLYVAELNRAKKLLESSRGEHSGIYIIDEIFRGTNHLESVSVAAALIHKLTQHALVIVSSHNLVLAPLLAKYLIPMQVISETGGVVIKPGLLEKPNGIALLDTIEMDESISNNARSVSIWLSSYLAHPKNCPDLLQ</sequence>
<evidence type="ECO:0000256" key="2">
    <source>
        <dbReference type="ARBA" id="ARBA00022840"/>
    </source>
</evidence>
<keyword evidence="4" id="KW-0472">Membrane</keyword>
<feature type="transmembrane region" description="Helical" evidence="4">
    <location>
        <begin position="152"/>
        <end position="170"/>
    </location>
</feature>
<evidence type="ECO:0000256" key="4">
    <source>
        <dbReference type="SAM" id="Phobius"/>
    </source>
</evidence>
<keyword evidence="4" id="KW-1133">Transmembrane helix</keyword>
<dbReference type="InterPro" id="IPR027417">
    <property type="entry name" value="P-loop_NTPase"/>
</dbReference>
<keyword evidence="1" id="KW-0547">Nucleotide-binding</keyword>
<dbReference type="Proteomes" id="UP000451565">
    <property type="component" value="Unassembled WGS sequence"/>
</dbReference>